<sequence>MGYYGHCVGMDSGSLSTDLKQSYEHVSLSALGGEAVAAQFNLKVLRAACALYSGLGGITFQEVAVRCSWCLTAQYWPGAAYWRRWFGAEGASGRRGALAGERCG</sequence>
<evidence type="ECO:0000313" key="1">
    <source>
        <dbReference type="EMBL" id="CAK0910723.1"/>
    </source>
</evidence>
<reference evidence="1" key="1">
    <citation type="submission" date="2023-10" db="EMBL/GenBank/DDBJ databases">
        <authorList>
            <person name="Chen Y."/>
            <person name="Shah S."/>
            <person name="Dougan E. K."/>
            <person name="Thang M."/>
            <person name="Chan C."/>
        </authorList>
    </citation>
    <scope>NUCLEOTIDE SEQUENCE [LARGE SCALE GENOMIC DNA]</scope>
</reference>
<gene>
    <name evidence="1" type="ORF">PCOR1329_LOCUS84824</name>
</gene>
<comment type="caution">
    <text evidence="1">The sequence shown here is derived from an EMBL/GenBank/DDBJ whole genome shotgun (WGS) entry which is preliminary data.</text>
</comment>
<keyword evidence="2" id="KW-1185">Reference proteome</keyword>
<organism evidence="1 2">
    <name type="scientific">Prorocentrum cordatum</name>
    <dbReference type="NCBI Taxonomy" id="2364126"/>
    <lineage>
        <taxon>Eukaryota</taxon>
        <taxon>Sar</taxon>
        <taxon>Alveolata</taxon>
        <taxon>Dinophyceae</taxon>
        <taxon>Prorocentrales</taxon>
        <taxon>Prorocentraceae</taxon>
        <taxon>Prorocentrum</taxon>
    </lineage>
</organism>
<dbReference type="Proteomes" id="UP001189429">
    <property type="component" value="Unassembled WGS sequence"/>
</dbReference>
<name>A0ABN9YH77_9DINO</name>
<protein>
    <submittedName>
        <fullName evidence="1">Uncharacterized protein</fullName>
    </submittedName>
</protein>
<proteinExistence type="predicted"/>
<evidence type="ECO:0000313" key="2">
    <source>
        <dbReference type="Proteomes" id="UP001189429"/>
    </source>
</evidence>
<accession>A0ABN9YH77</accession>
<dbReference type="EMBL" id="CAUYUJ010022450">
    <property type="protein sequence ID" value="CAK0910723.1"/>
    <property type="molecule type" value="Genomic_DNA"/>
</dbReference>